<dbReference type="Proteomes" id="UP000364291">
    <property type="component" value="Unassembled WGS sequence"/>
</dbReference>
<dbReference type="CDD" id="cd10979">
    <property type="entry name" value="CE4_PuuE_like"/>
    <property type="match status" value="1"/>
</dbReference>
<dbReference type="RefSeq" id="WP_042114745.1">
    <property type="nucleotide sequence ID" value="NZ_CABPSX010000014.1"/>
</dbReference>
<dbReference type="EMBL" id="CABPSX010000014">
    <property type="protein sequence ID" value="VVG73924.1"/>
    <property type="molecule type" value="Genomic_DNA"/>
</dbReference>
<evidence type="ECO:0000313" key="1">
    <source>
        <dbReference type="EMBL" id="VVG73924.1"/>
    </source>
</evidence>
<dbReference type="SUPFAM" id="SSF88713">
    <property type="entry name" value="Glycoside hydrolase/deacetylase"/>
    <property type="match status" value="1"/>
</dbReference>
<dbReference type="Gene3D" id="3.20.20.370">
    <property type="entry name" value="Glycoside hydrolase/deacetylase"/>
    <property type="match status" value="1"/>
</dbReference>
<gene>
    <name evidence="1" type="ORF">PAP18089_04934</name>
</gene>
<dbReference type="GO" id="GO:0005975">
    <property type="term" value="P:carbohydrate metabolic process"/>
    <property type="evidence" value="ECO:0007669"/>
    <property type="project" value="InterPro"/>
</dbReference>
<evidence type="ECO:0000313" key="2">
    <source>
        <dbReference type="Proteomes" id="UP000364291"/>
    </source>
</evidence>
<accession>A0A0B5FDY2</accession>
<proteinExistence type="predicted"/>
<dbReference type="KEGG" id="papi:SG18_13670"/>
<dbReference type="OrthoDB" id="9787041at2"/>
<dbReference type="PANTHER" id="PTHR43123">
    <property type="entry name" value="POLYSACCHARIDE DEACETYLASE-RELATED"/>
    <property type="match status" value="1"/>
</dbReference>
<dbReference type="GeneID" id="47016174"/>
<name>A0A0B5FDY2_9BURK</name>
<sequence>MLPSHDRFRYSGIVSRPEFCWPGDRRLAVHLCLNLEHFSYNTGLGISYSPGLPHPNTYNWGWREYGNRVGVWRIIELCDTLGIPLSVLLNSECYDHCPEVVAALRARGDEILGHGRTNSEHQNDFDEAGERQLIRDVTQAITRHEGRAPGGWLSPGVNPSPVTPDLLQEAGYRYLLDWPIDDQPVWIGTRQGRILSVPYPHEVNDIPAIALHHGSAADFADMIIDNFDEMLAQSRQQSLVFGISIHAFLIGQPFRLRHFRRALEHIARHRDQIWLTTTGAIADHFISLDMP</sequence>
<dbReference type="InterPro" id="IPR011330">
    <property type="entry name" value="Glyco_hydro/deAcase_b/a-brl"/>
</dbReference>
<dbReference type="STRING" id="93218.XM39_13865"/>
<organism evidence="1 2">
    <name type="scientific">Pandoraea apista</name>
    <dbReference type="NCBI Taxonomy" id="93218"/>
    <lineage>
        <taxon>Bacteria</taxon>
        <taxon>Pseudomonadati</taxon>
        <taxon>Pseudomonadota</taxon>
        <taxon>Betaproteobacteria</taxon>
        <taxon>Burkholderiales</taxon>
        <taxon>Burkholderiaceae</taxon>
        <taxon>Pandoraea</taxon>
    </lineage>
</organism>
<dbReference type="AlphaFoldDB" id="A0A0B5FDY2"/>
<reference evidence="1 2" key="1">
    <citation type="submission" date="2019-08" db="EMBL/GenBank/DDBJ databases">
        <authorList>
            <person name="Peeters C."/>
        </authorList>
    </citation>
    <scope>NUCLEOTIDE SEQUENCE [LARGE SCALE GENOMIC DNA]</scope>
    <source>
        <strain evidence="1 2">LMG 18089</strain>
    </source>
</reference>
<protein>
    <submittedName>
        <fullName evidence="1">Polysaccharide deacetylase</fullName>
    </submittedName>
</protein>
<dbReference type="PANTHER" id="PTHR43123:SF4">
    <property type="entry name" value="POLYSACCHARIDE DEACETYLASE"/>
    <property type="match status" value="1"/>
</dbReference>